<keyword evidence="21" id="KW-1185">Reference proteome</keyword>
<dbReference type="PRINTS" id="PR00252">
    <property type="entry name" value="NRIONCHANNEL"/>
</dbReference>
<keyword evidence="9 17" id="KW-0472">Membrane</keyword>
<dbReference type="InterPro" id="IPR006201">
    <property type="entry name" value="Neur_channel"/>
</dbReference>
<dbReference type="InterPro" id="IPR036719">
    <property type="entry name" value="Neuro-gated_channel_TM_sf"/>
</dbReference>
<keyword evidence="15 17" id="KW-0407">Ion channel</keyword>
<evidence type="ECO:0000256" key="12">
    <source>
        <dbReference type="ARBA" id="ARBA00023180"/>
    </source>
</evidence>
<dbReference type="FunFam" id="2.70.170.10:FF:000016">
    <property type="entry name" value="Nicotinic acetylcholine receptor subunit"/>
    <property type="match status" value="1"/>
</dbReference>
<feature type="transmembrane region" description="Helical" evidence="17">
    <location>
        <begin position="262"/>
        <end position="288"/>
    </location>
</feature>
<keyword evidence="10" id="KW-1015">Disulfide bond</keyword>
<dbReference type="STRING" id="135651.G0P2E4"/>
<dbReference type="PANTHER" id="PTHR18945">
    <property type="entry name" value="NEUROTRANSMITTER GATED ION CHANNEL"/>
    <property type="match status" value="1"/>
</dbReference>
<evidence type="ECO:0000256" key="5">
    <source>
        <dbReference type="ARBA" id="ARBA00022729"/>
    </source>
</evidence>
<dbReference type="InterPro" id="IPR006029">
    <property type="entry name" value="Neurotrans-gated_channel_TM"/>
</dbReference>
<keyword evidence="13" id="KW-0628">Postsynaptic cell membrane</keyword>
<keyword evidence="8 17" id="KW-0406">Ion transport</keyword>
<sequence>MVSSMNVIIPISILCLVLLNGFFVEGSKKEAQLYRDLLTNYSYLVRPVRNPKKALTVTMKVFIQQVLTVDAKHQMIEVNAWLKYVWTDFRLRWNPLDYENITSVRFYGEEQIWQPDILLYNRYIEELVLLSRSLSILFVFSEQESFDITYKTNALVYNDGVINWIPPGIFKLSCKMDITLFPFDEQICFMKFGSWTYHGFALDLRLDTVKGQEPSADLSTYITNGEWHLLAAPARREEKFYKCCREPYPTVKFYLHLRRRTFYYVFNVILPTLLVSFMSLLAFCLPATDLSEKIGLQTTILLSVCFFLTILSEMTPTTSEAVPLLGVFFSALTFIVAISTTFTILVLNIRYRQITNHYLTPLFRSIFLEWLPWCMMMKRPDHKFRKGSSYRDSTADQCVQCAKNAELKSILRGADNQQQIENDTLYPFPAETLSLKRKVGDVSLFITIGKLTNP</sequence>
<evidence type="ECO:0000256" key="14">
    <source>
        <dbReference type="ARBA" id="ARBA00023286"/>
    </source>
</evidence>
<keyword evidence="4 17" id="KW-0812">Transmembrane</keyword>
<evidence type="ECO:0000256" key="13">
    <source>
        <dbReference type="ARBA" id="ARBA00023257"/>
    </source>
</evidence>
<evidence type="ECO:0000256" key="1">
    <source>
        <dbReference type="ARBA" id="ARBA00009237"/>
    </source>
</evidence>
<dbReference type="HOGENOM" id="CLU_018074_0_3_1"/>
<dbReference type="Pfam" id="PF02932">
    <property type="entry name" value="Neur_chan_memb"/>
    <property type="match status" value="1"/>
</dbReference>
<feature type="domain" description="Neurotransmitter-gated ion-channel ligand-binding" evidence="18">
    <location>
        <begin position="31"/>
        <end position="123"/>
    </location>
</feature>
<dbReference type="GO" id="GO:0005230">
    <property type="term" value="F:extracellular ligand-gated monoatomic ion channel activity"/>
    <property type="evidence" value="ECO:0007669"/>
    <property type="project" value="InterPro"/>
</dbReference>
<keyword evidence="12" id="KW-0325">Glycoprotein</keyword>
<dbReference type="OrthoDB" id="5975154at2759"/>
<dbReference type="Pfam" id="PF02931">
    <property type="entry name" value="Neur_chan_LBD"/>
    <property type="match status" value="2"/>
</dbReference>
<dbReference type="InParanoid" id="G0P2E4"/>
<comment type="subcellular location">
    <subcellularLocation>
        <location evidence="16">Postsynaptic cell membrane</location>
        <topology evidence="16">Multi-pass membrane protein</topology>
    </subcellularLocation>
</comment>
<evidence type="ECO:0000313" key="21">
    <source>
        <dbReference type="Proteomes" id="UP000008068"/>
    </source>
</evidence>
<dbReference type="GO" id="GO:0007268">
    <property type="term" value="P:chemical synaptic transmission"/>
    <property type="evidence" value="ECO:0007669"/>
    <property type="project" value="UniProtKB-ARBA"/>
</dbReference>
<keyword evidence="2 17" id="KW-0813">Transport</keyword>
<feature type="transmembrane region" description="Helical" evidence="17">
    <location>
        <begin position="324"/>
        <end position="346"/>
    </location>
</feature>
<keyword evidence="11" id="KW-0675">Receptor</keyword>
<comment type="similarity">
    <text evidence="1">Belongs to the ligand-gated ion channel (TC 1.A.9) family. Acetylcholine receptor (TC 1.A.9.1) subfamily.</text>
</comment>
<dbReference type="Gene3D" id="2.70.170.10">
    <property type="entry name" value="Neurotransmitter-gated ion-channel ligand-binding domain"/>
    <property type="match status" value="1"/>
</dbReference>
<proteinExistence type="inferred from homology"/>
<dbReference type="AlphaFoldDB" id="G0P2E4"/>
<dbReference type="PROSITE" id="PS00236">
    <property type="entry name" value="NEUROTR_ION_CHANNEL"/>
    <property type="match status" value="1"/>
</dbReference>
<evidence type="ECO:0000256" key="10">
    <source>
        <dbReference type="ARBA" id="ARBA00023157"/>
    </source>
</evidence>
<feature type="transmembrane region" description="Helical" evidence="17">
    <location>
        <begin position="6"/>
        <end position="24"/>
    </location>
</feature>
<dbReference type="Gene3D" id="1.20.58.390">
    <property type="entry name" value="Neurotransmitter-gated ion-channel transmembrane domain"/>
    <property type="match status" value="1"/>
</dbReference>
<dbReference type="GO" id="GO:0004888">
    <property type="term" value="F:transmembrane signaling receptor activity"/>
    <property type="evidence" value="ECO:0007669"/>
    <property type="project" value="InterPro"/>
</dbReference>
<evidence type="ECO:0000313" key="20">
    <source>
        <dbReference type="EMBL" id="EGT43026.1"/>
    </source>
</evidence>
<keyword evidence="7" id="KW-0770">Synapse</keyword>
<dbReference type="SUPFAM" id="SSF63712">
    <property type="entry name" value="Nicotinic receptor ligand binding domain-like"/>
    <property type="match status" value="1"/>
</dbReference>
<evidence type="ECO:0000256" key="2">
    <source>
        <dbReference type="ARBA" id="ARBA00022448"/>
    </source>
</evidence>
<accession>G0P2E4</accession>
<evidence type="ECO:0000256" key="11">
    <source>
        <dbReference type="ARBA" id="ARBA00023170"/>
    </source>
</evidence>
<feature type="transmembrane region" description="Helical" evidence="17">
    <location>
        <begin position="294"/>
        <end position="312"/>
    </location>
</feature>
<dbReference type="GO" id="GO:0045211">
    <property type="term" value="C:postsynaptic membrane"/>
    <property type="evidence" value="ECO:0007669"/>
    <property type="project" value="UniProtKB-SubCell"/>
</dbReference>
<evidence type="ECO:0000256" key="15">
    <source>
        <dbReference type="ARBA" id="ARBA00023303"/>
    </source>
</evidence>
<dbReference type="InterPro" id="IPR018000">
    <property type="entry name" value="Neurotransmitter_ion_chnl_CS"/>
</dbReference>
<evidence type="ECO:0000256" key="17">
    <source>
        <dbReference type="RuleBase" id="RU000687"/>
    </source>
</evidence>
<evidence type="ECO:0000259" key="18">
    <source>
        <dbReference type="Pfam" id="PF02931"/>
    </source>
</evidence>
<protein>
    <submittedName>
        <fullName evidence="20">Uncharacterized protein</fullName>
    </submittedName>
</protein>
<keyword evidence="5" id="KW-0732">Signal</keyword>
<evidence type="ECO:0000256" key="9">
    <source>
        <dbReference type="ARBA" id="ARBA00023136"/>
    </source>
</evidence>
<dbReference type="InterPro" id="IPR036734">
    <property type="entry name" value="Neur_chan_lig-bd_sf"/>
</dbReference>
<gene>
    <name evidence="20" type="ORF">CAEBREN_28270</name>
</gene>
<dbReference type="EMBL" id="GL380025">
    <property type="protein sequence ID" value="EGT43026.1"/>
    <property type="molecule type" value="Genomic_DNA"/>
</dbReference>
<keyword evidence="14" id="KW-1071">Ligand-gated ion channel</keyword>
<feature type="domain" description="Neurotransmitter-gated ion-channel ligand-binding" evidence="18">
    <location>
        <begin position="136"/>
        <end position="261"/>
    </location>
</feature>
<evidence type="ECO:0000256" key="4">
    <source>
        <dbReference type="ARBA" id="ARBA00022692"/>
    </source>
</evidence>
<keyword evidence="3" id="KW-1003">Cell membrane</keyword>
<reference evidence="21" key="1">
    <citation type="submission" date="2011-07" db="EMBL/GenBank/DDBJ databases">
        <authorList>
            <consortium name="Caenorhabditis brenneri Sequencing and Analysis Consortium"/>
            <person name="Wilson R.K."/>
        </authorList>
    </citation>
    <scope>NUCLEOTIDE SEQUENCE [LARGE SCALE GENOMIC DNA]</scope>
    <source>
        <strain evidence="21">PB2801</strain>
    </source>
</reference>
<evidence type="ECO:0000256" key="8">
    <source>
        <dbReference type="ARBA" id="ARBA00023065"/>
    </source>
</evidence>
<dbReference type="CDD" id="cd19051">
    <property type="entry name" value="LGIC_TM_cation"/>
    <property type="match status" value="1"/>
</dbReference>
<name>G0P2E4_CAEBE</name>
<dbReference type="SUPFAM" id="SSF90112">
    <property type="entry name" value="Neurotransmitter-gated ion-channel transmembrane pore"/>
    <property type="match status" value="1"/>
</dbReference>
<feature type="domain" description="Neurotransmitter-gated ion-channel transmembrane" evidence="19">
    <location>
        <begin position="268"/>
        <end position="409"/>
    </location>
</feature>
<dbReference type="InterPro" id="IPR038050">
    <property type="entry name" value="Neuro_actylchol_rec"/>
</dbReference>
<evidence type="ECO:0000256" key="7">
    <source>
        <dbReference type="ARBA" id="ARBA00023018"/>
    </source>
</evidence>
<keyword evidence="6 17" id="KW-1133">Transmembrane helix</keyword>
<dbReference type="CDD" id="cd18997">
    <property type="entry name" value="LGIC_ECD_nAChR"/>
    <property type="match status" value="1"/>
</dbReference>
<dbReference type="InterPro" id="IPR006202">
    <property type="entry name" value="Neur_chan_lig-bd"/>
</dbReference>
<evidence type="ECO:0000256" key="3">
    <source>
        <dbReference type="ARBA" id="ARBA00022475"/>
    </source>
</evidence>
<organism evidence="21">
    <name type="scientific">Caenorhabditis brenneri</name>
    <name type="common">Nematode worm</name>
    <dbReference type="NCBI Taxonomy" id="135651"/>
    <lineage>
        <taxon>Eukaryota</taxon>
        <taxon>Metazoa</taxon>
        <taxon>Ecdysozoa</taxon>
        <taxon>Nematoda</taxon>
        <taxon>Chromadorea</taxon>
        <taxon>Rhabditida</taxon>
        <taxon>Rhabditina</taxon>
        <taxon>Rhabditomorpha</taxon>
        <taxon>Rhabditoidea</taxon>
        <taxon>Rhabditidae</taxon>
        <taxon>Peloderinae</taxon>
        <taxon>Caenorhabditis</taxon>
    </lineage>
</organism>
<evidence type="ECO:0000256" key="16">
    <source>
        <dbReference type="ARBA" id="ARBA00034104"/>
    </source>
</evidence>
<dbReference type="eggNOG" id="KOG3646">
    <property type="taxonomic scope" value="Eukaryota"/>
</dbReference>
<dbReference type="Proteomes" id="UP000008068">
    <property type="component" value="Unassembled WGS sequence"/>
</dbReference>
<evidence type="ECO:0000259" key="19">
    <source>
        <dbReference type="Pfam" id="PF02932"/>
    </source>
</evidence>
<dbReference type="FunCoup" id="G0P2E4">
    <property type="interactions" value="55"/>
</dbReference>
<evidence type="ECO:0000256" key="6">
    <source>
        <dbReference type="ARBA" id="ARBA00022989"/>
    </source>
</evidence>